<dbReference type="Pfam" id="PF21118">
    <property type="entry name" value="DosC_2nd"/>
    <property type="match status" value="1"/>
</dbReference>
<dbReference type="PANTHER" id="PTHR45138:SF9">
    <property type="entry name" value="DIGUANYLATE CYCLASE DGCM-RELATED"/>
    <property type="match status" value="1"/>
</dbReference>
<dbReference type="PROSITE" id="PS50887">
    <property type="entry name" value="GGDEF"/>
    <property type="match status" value="1"/>
</dbReference>
<dbReference type="EMBL" id="SMAR01000030">
    <property type="protein sequence ID" value="TCT34778.1"/>
    <property type="molecule type" value="Genomic_DNA"/>
</dbReference>
<dbReference type="GO" id="GO:0052621">
    <property type="term" value="F:diguanylate cyclase activity"/>
    <property type="evidence" value="ECO:0007669"/>
    <property type="project" value="UniProtKB-EC"/>
</dbReference>
<gene>
    <name evidence="6" type="ORF">EDC90_103022</name>
</gene>
<evidence type="ECO:0000256" key="1">
    <source>
        <dbReference type="ARBA" id="ARBA00012528"/>
    </source>
</evidence>
<keyword evidence="7" id="KW-1185">Reference proteome</keyword>
<dbReference type="InterPro" id="IPR000160">
    <property type="entry name" value="GGDEF_dom"/>
</dbReference>
<dbReference type="NCBIfam" id="TIGR00254">
    <property type="entry name" value="GGDEF"/>
    <property type="match status" value="1"/>
</dbReference>
<evidence type="ECO:0000259" key="5">
    <source>
        <dbReference type="PROSITE" id="PS50887"/>
    </source>
</evidence>
<reference evidence="6 7" key="1">
    <citation type="submission" date="2019-03" db="EMBL/GenBank/DDBJ databases">
        <title>Freshwater and sediment microbial communities from various areas in North America, analyzing microbe dynamics in response to fracking.</title>
        <authorList>
            <person name="Lamendella R."/>
        </authorList>
    </citation>
    <scope>NUCLEOTIDE SEQUENCE [LARGE SCALE GENOMIC DNA]</scope>
    <source>
        <strain evidence="6 7">175.2</strain>
    </source>
</reference>
<dbReference type="FunFam" id="3.30.70.270:FF:000001">
    <property type="entry name" value="Diguanylate cyclase domain protein"/>
    <property type="match status" value="1"/>
</dbReference>
<evidence type="ECO:0000313" key="7">
    <source>
        <dbReference type="Proteomes" id="UP000295097"/>
    </source>
</evidence>
<name>A0A4R3NJ91_9HYPH</name>
<dbReference type="CDD" id="cd01949">
    <property type="entry name" value="GGDEF"/>
    <property type="match status" value="1"/>
</dbReference>
<dbReference type="RefSeq" id="WP_165972863.1">
    <property type="nucleotide sequence ID" value="NZ_SMAR01000030.1"/>
</dbReference>
<accession>A0A4R3NJ91</accession>
<dbReference type="Pfam" id="PF00990">
    <property type="entry name" value="GGDEF"/>
    <property type="match status" value="1"/>
</dbReference>
<dbReference type="GO" id="GO:0020037">
    <property type="term" value="F:heme binding"/>
    <property type="evidence" value="ECO:0007669"/>
    <property type="project" value="InterPro"/>
</dbReference>
<dbReference type="InterPro" id="IPR029787">
    <property type="entry name" value="Nucleotide_cyclase"/>
</dbReference>
<comment type="catalytic activity">
    <reaction evidence="4">
        <text>2 GTP = 3',3'-c-di-GMP + 2 diphosphate</text>
        <dbReference type="Rhea" id="RHEA:24898"/>
        <dbReference type="ChEBI" id="CHEBI:33019"/>
        <dbReference type="ChEBI" id="CHEBI:37565"/>
        <dbReference type="ChEBI" id="CHEBI:58805"/>
        <dbReference type="EC" id="2.7.7.65"/>
    </reaction>
</comment>
<dbReference type="GO" id="GO:0043709">
    <property type="term" value="P:cell adhesion involved in single-species biofilm formation"/>
    <property type="evidence" value="ECO:0007669"/>
    <property type="project" value="TreeGrafter"/>
</dbReference>
<evidence type="ECO:0000313" key="6">
    <source>
        <dbReference type="EMBL" id="TCT34778.1"/>
    </source>
</evidence>
<dbReference type="EC" id="2.7.7.65" evidence="1"/>
<evidence type="ECO:0000256" key="2">
    <source>
        <dbReference type="ARBA" id="ARBA00015125"/>
    </source>
</evidence>
<evidence type="ECO:0000256" key="4">
    <source>
        <dbReference type="ARBA" id="ARBA00034247"/>
    </source>
</evidence>
<protein>
    <recommendedName>
        <fullName evidence="2">Diguanylate cyclase DosC</fullName>
        <ecNumber evidence="1">2.7.7.65</ecNumber>
    </recommendedName>
    <alternativeName>
        <fullName evidence="3">Direct oxygen-sensing cyclase</fullName>
    </alternativeName>
</protein>
<dbReference type="InterPro" id="IPR044398">
    <property type="entry name" value="Globin-sensor_dom"/>
</dbReference>
<dbReference type="SUPFAM" id="SSF46458">
    <property type="entry name" value="Globin-like"/>
    <property type="match status" value="1"/>
</dbReference>
<dbReference type="InterPro" id="IPR012292">
    <property type="entry name" value="Globin/Proto"/>
</dbReference>
<proteinExistence type="predicted"/>
<evidence type="ECO:0000256" key="3">
    <source>
        <dbReference type="ARBA" id="ARBA00029839"/>
    </source>
</evidence>
<dbReference type="SMART" id="SM00267">
    <property type="entry name" value="GGDEF"/>
    <property type="match status" value="1"/>
</dbReference>
<organism evidence="6 7">
    <name type="scientific">Martelella mediterranea</name>
    <dbReference type="NCBI Taxonomy" id="293089"/>
    <lineage>
        <taxon>Bacteria</taxon>
        <taxon>Pseudomonadati</taxon>
        <taxon>Pseudomonadota</taxon>
        <taxon>Alphaproteobacteria</taxon>
        <taxon>Hyphomicrobiales</taxon>
        <taxon>Aurantimonadaceae</taxon>
        <taxon>Martelella</taxon>
    </lineage>
</organism>
<dbReference type="Gene3D" id="1.10.490.10">
    <property type="entry name" value="Globins"/>
    <property type="match status" value="1"/>
</dbReference>
<dbReference type="InterPro" id="IPR050469">
    <property type="entry name" value="Diguanylate_Cyclase"/>
</dbReference>
<dbReference type="GO" id="GO:0019825">
    <property type="term" value="F:oxygen binding"/>
    <property type="evidence" value="ECO:0007669"/>
    <property type="project" value="InterPro"/>
</dbReference>
<sequence length="463" mass="52064">MPIGSLDDLDSTELEKEWDALQNSLSKSERMQLAAIVRSEAPHLVEYFYAILQSHEKLSDMLPDGLVESRLVHTLTQWLLALFPQDQPPAFEAMMEQQLKVGSVHARIGLPVQYVNHAWRILAEDLQVRILRNSKTEAMMNALLRVVSSTLNIAFEIMSAGYNRDTTRAARSEEAYRLYSLGQNLSQEREAQRAALAEWTQNILFSIAADHYAGDRTALAESEFGLWVTHRGNVIFEGMAELKKVNATISEIDKTIMPGLKSGQNPAADLVRLQARVNEIKALLGECFAAATRLEGGHDPQTRMLNRRFMETILMREISYARKMHRPLSIIMVDIDHFKSINDRFGHAGGDLVLQACAKRVLDLTRIGDFVFRYGGEEFLIALVETGVDDALNMAERIRSAFECEAIAITDEQNVNITASIGIAEFKGHPDYQELVKSADEMLYRAKQAGRNRVEIARNTVEA</sequence>
<dbReference type="AlphaFoldDB" id="A0A4R3NJ91"/>
<dbReference type="Proteomes" id="UP000295097">
    <property type="component" value="Unassembled WGS sequence"/>
</dbReference>
<dbReference type="GO" id="GO:0005886">
    <property type="term" value="C:plasma membrane"/>
    <property type="evidence" value="ECO:0007669"/>
    <property type="project" value="TreeGrafter"/>
</dbReference>
<dbReference type="InterPro" id="IPR009050">
    <property type="entry name" value="Globin-like_sf"/>
</dbReference>
<dbReference type="InterPro" id="IPR048442">
    <property type="entry name" value="DosC_2nd"/>
</dbReference>
<dbReference type="GO" id="GO:1902201">
    <property type="term" value="P:negative regulation of bacterial-type flagellum-dependent cell motility"/>
    <property type="evidence" value="ECO:0007669"/>
    <property type="project" value="TreeGrafter"/>
</dbReference>
<dbReference type="PANTHER" id="PTHR45138">
    <property type="entry name" value="REGULATORY COMPONENTS OF SENSORY TRANSDUCTION SYSTEM"/>
    <property type="match status" value="1"/>
</dbReference>
<dbReference type="InterPro" id="IPR043128">
    <property type="entry name" value="Rev_trsase/Diguanyl_cyclase"/>
</dbReference>
<dbReference type="Gene3D" id="3.30.70.270">
    <property type="match status" value="1"/>
</dbReference>
<feature type="domain" description="GGDEF" evidence="5">
    <location>
        <begin position="326"/>
        <end position="459"/>
    </location>
</feature>
<comment type="caution">
    <text evidence="6">The sequence shown here is derived from an EMBL/GenBank/DDBJ whole genome shotgun (WGS) entry which is preliminary data.</text>
</comment>
<dbReference type="SUPFAM" id="SSF55073">
    <property type="entry name" value="Nucleotide cyclase"/>
    <property type="match status" value="1"/>
</dbReference>
<dbReference type="Pfam" id="PF11563">
    <property type="entry name" value="Protoglobin"/>
    <property type="match status" value="1"/>
</dbReference>